<dbReference type="PANTHER" id="PTHR33352:SF3">
    <property type="entry name" value="SLR1612 PROTEIN"/>
    <property type="match status" value="1"/>
</dbReference>
<evidence type="ECO:0000259" key="2">
    <source>
        <dbReference type="Pfam" id="PF05685"/>
    </source>
</evidence>
<feature type="coiled-coil region" evidence="1">
    <location>
        <begin position="232"/>
        <end position="263"/>
    </location>
</feature>
<reference evidence="3 4" key="1">
    <citation type="submission" date="2020-10" db="EMBL/GenBank/DDBJ databases">
        <authorList>
            <person name="Castelo-Branco R."/>
            <person name="Eusebio N."/>
            <person name="Adriana R."/>
            <person name="Vieira A."/>
            <person name="Brugerolle De Fraissinette N."/>
            <person name="Rezende De Castro R."/>
            <person name="Schneider M.P."/>
            <person name="Vasconcelos V."/>
            <person name="Leao P.N."/>
        </authorList>
    </citation>
    <scope>NUCLEOTIDE SEQUENCE [LARGE SCALE GENOMIC DNA]</scope>
    <source>
        <strain evidence="3 4">LEGE 00250</strain>
    </source>
</reference>
<keyword evidence="3" id="KW-0255">Endonuclease</keyword>
<dbReference type="Pfam" id="PF05685">
    <property type="entry name" value="Uma2"/>
    <property type="match status" value="1"/>
</dbReference>
<name>A0ABR9VKB4_9CYAN</name>
<dbReference type="PANTHER" id="PTHR33352">
    <property type="entry name" value="SLR1095 PROTEIN"/>
    <property type="match status" value="1"/>
</dbReference>
<keyword evidence="3" id="KW-0378">Hydrolase</keyword>
<keyword evidence="1" id="KW-0175">Coiled coil</keyword>
<dbReference type="EMBL" id="JADEWB010000230">
    <property type="protein sequence ID" value="MBE9238918.1"/>
    <property type="molecule type" value="Genomic_DNA"/>
</dbReference>
<dbReference type="RefSeq" id="WP_193944219.1">
    <property type="nucleotide sequence ID" value="NZ_JADEWB010000230.1"/>
</dbReference>
<evidence type="ECO:0000313" key="4">
    <source>
        <dbReference type="Proteomes" id="UP000606776"/>
    </source>
</evidence>
<evidence type="ECO:0000313" key="3">
    <source>
        <dbReference type="EMBL" id="MBE9238918.1"/>
    </source>
</evidence>
<proteinExistence type="predicted"/>
<evidence type="ECO:0000256" key="1">
    <source>
        <dbReference type="SAM" id="Coils"/>
    </source>
</evidence>
<accession>A0ABR9VKB4</accession>
<dbReference type="Proteomes" id="UP000606776">
    <property type="component" value="Unassembled WGS sequence"/>
</dbReference>
<dbReference type="CDD" id="cd06260">
    <property type="entry name" value="DUF820-like"/>
    <property type="match status" value="1"/>
</dbReference>
<keyword evidence="3" id="KW-0540">Nuclease</keyword>
<comment type="caution">
    <text evidence="3">The sequence shown here is derived from an EMBL/GenBank/DDBJ whole genome shotgun (WGS) entry which is preliminary data.</text>
</comment>
<dbReference type="InterPro" id="IPR008538">
    <property type="entry name" value="Uma2"/>
</dbReference>
<gene>
    <name evidence="3" type="ORF">IQ227_23590</name>
</gene>
<feature type="domain" description="Putative restriction endonuclease" evidence="2">
    <location>
        <begin position="25"/>
        <end position="202"/>
    </location>
</feature>
<dbReference type="GO" id="GO:0004519">
    <property type="term" value="F:endonuclease activity"/>
    <property type="evidence" value="ECO:0007669"/>
    <property type="project" value="UniProtKB-KW"/>
</dbReference>
<organism evidence="3 4">
    <name type="scientific">Sphaerospermopsis aphanizomenoides LEGE 00250</name>
    <dbReference type="NCBI Taxonomy" id="2777972"/>
    <lineage>
        <taxon>Bacteria</taxon>
        <taxon>Bacillati</taxon>
        <taxon>Cyanobacteriota</taxon>
        <taxon>Cyanophyceae</taxon>
        <taxon>Nostocales</taxon>
        <taxon>Aphanizomenonaceae</taxon>
        <taxon>Sphaerospermopsis</taxon>
        <taxon>Sphaerospermopsis aphanizomenoides</taxon>
    </lineage>
</organism>
<sequence>MTLSPPLNSQSDPPLPPWESLPTMYDLPSENPEEKGLPDEFHFLQPLLLYLTFQPINWPPELVYSAADLNLYYDLEHPLWYKRPDWFGVVGVSRLYKGEDLRLSYVTWQETANPFVVVELLSPGTEDEDLGNKQIQKDQLPTNKPPTKWEVYERILRIPYYIVFSRYTNELRAFHLVGGHYEPMNLINGLLPMPELGLSLGLWSGSFRGISKLWLRWFTLDGELIPEPTEEATNAKERAIIAEQEATQAKRKAEILAEKLRQLGVNPDELDD</sequence>
<protein>
    <submittedName>
        <fullName evidence="3">Uma2 family endonuclease</fullName>
    </submittedName>
</protein>
<keyword evidence="4" id="KW-1185">Reference proteome</keyword>